<dbReference type="RefSeq" id="WP_210899009.1">
    <property type="nucleotide sequence ID" value="NZ_CP071696.1"/>
</dbReference>
<feature type="domain" description="Penicillin-binding protein transpeptidase" evidence="5">
    <location>
        <begin position="274"/>
        <end position="580"/>
    </location>
</feature>
<keyword evidence="8" id="KW-1185">Reference proteome</keyword>
<accession>A0A975IQD2</accession>
<dbReference type="GO" id="GO:0005886">
    <property type="term" value="C:plasma membrane"/>
    <property type="evidence" value="ECO:0007669"/>
    <property type="project" value="TreeGrafter"/>
</dbReference>
<evidence type="ECO:0000313" key="7">
    <source>
        <dbReference type="EMBL" id="QTX04911.1"/>
    </source>
</evidence>
<gene>
    <name evidence="7" type="ORF">G127AT_01205</name>
</gene>
<comment type="similarity">
    <text evidence="2">Belongs to the transpeptidase family.</text>
</comment>
<dbReference type="InterPro" id="IPR012338">
    <property type="entry name" value="Beta-lactam/transpept-like"/>
</dbReference>
<dbReference type="SUPFAM" id="SSF56601">
    <property type="entry name" value="beta-lactamase/transpeptidase-like"/>
    <property type="match status" value="1"/>
</dbReference>
<dbReference type="AlphaFoldDB" id="A0A975IQD2"/>
<dbReference type="GO" id="GO:0008658">
    <property type="term" value="F:penicillin binding"/>
    <property type="evidence" value="ECO:0007669"/>
    <property type="project" value="InterPro"/>
</dbReference>
<organism evidence="7 8">
    <name type="scientific">Agromyces archimandritae</name>
    <dbReference type="NCBI Taxonomy" id="2781962"/>
    <lineage>
        <taxon>Bacteria</taxon>
        <taxon>Bacillati</taxon>
        <taxon>Actinomycetota</taxon>
        <taxon>Actinomycetes</taxon>
        <taxon>Micrococcales</taxon>
        <taxon>Microbacteriaceae</taxon>
        <taxon>Agromyces</taxon>
    </lineage>
</organism>
<sequence>MSNRRGIRRVFVFGLVLIAFVAVFVVRLVDIQVVRAEELSRAADEVRSSERVVPGTRGEILDANGEVLAGSVMRWDVALSPSKAVTRQTPDPDDPAGSKPTRLAAGTVDEELDRDAAAIAEAVGKKKAEILELIRTALEDDPDSDWAQVAKRVDNDARDRVRALELPWLTVSQHPMRVYPNGAVAGNLLGFTDVDGNPLAGLELGADRCIAGEDGLERYLASRNDWVEIPGSATTIEPAREGGSLHLTVETDLQWFVQSVAAQRVQETGAKWATVTVMEAKTGRLLAVADVPTVDPNDPAATDSEDRGSRTFTAPFEPGSTFKAVTAASVLDAGKATPLDQIVAPFRYLPPNGADINDSSGHEDMRLTLTGVLIESSNTGMSQFGERMSDAQRYEDMRKFGFGQETEVGFPGEEPGDLHGDPGDWDPQTKYATMFGQGLTTTAVQVASAYQAIANGGVRMPVTLSDGCELPDGTMTEVPERSGTRVVSEQAAEQTSLMLEQVYEHGWLAGDWEIPGYRVAAKTGTAQVPGPDGHYLPGYLVSVSGFAPVDDPEFVVSVSIMDPVKMNSSAASAPVFQQVMSQVLKTHRTVPSGAEAPELPGTW</sequence>
<evidence type="ECO:0000256" key="1">
    <source>
        <dbReference type="ARBA" id="ARBA00004370"/>
    </source>
</evidence>
<dbReference type="InterPro" id="IPR001460">
    <property type="entry name" value="PCN-bd_Tpept"/>
</dbReference>
<evidence type="ECO:0000259" key="5">
    <source>
        <dbReference type="Pfam" id="PF00905"/>
    </source>
</evidence>
<dbReference type="GO" id="GO:0071555">
    <property type="term" value="P:cell wall organization"/>
    <property type="evidence" value="ECO:0007669"/>
    <property type="project" value="TreeGrafter"/>
</dbReference>
<dbReference type="Pfam" id="PF03717">
    <property type="entry name" value="PBP_dimer"/>
    <property type="match status" value="1"/>
</dbReference>
<dbReference type="InterPro" id="IPR050515">
    <property type="entry name" value="Beta-lactam/transpept"/>
</dbReference>
<dbReference type="Gene3D" id="3.90.1310.10">
    <property type="entry name" value="Penicillin-binding protein 2a (Domain 2)"/>
    <property type="match status" value="1"/>
</dbReference>
<dbReference type="EMBL" id="CP071696">
    <property type="protein sequence ID" value="QTX04911.1"/>
    <property type="molecule type" value="Genomic_DNA"/>
</dbReference>
<comment type="subcellular location">
    <subcellularLocation>
        <location evidence="1">Membrane</location>
    </subcellularLocation>
</comment>
<evidence type="ECO:0000256" key="3">
    <source>
        <dbReference type="ARBA" id="ARBA00023136"/>
    </source>
</evidence>
<feature type="domain" description="Penicillin-binding protein dimerisation" evidence="6">
    <location>
        <begin position="53"/>
        <end position="194"/>
    </location>
</feature>
<dbReference type="SUPFAM" id="SSF56519">
    <property type="entry name" value="Penicillin binding protein dimerisation domain"/>
    <property type="match status" value="1"/>
</dbReference>
<evidence type="ECO:0000313" key="8">
    <source>
        <dbReference type="Proteomes" id="UP000671914"/>
    </source>
</evidence>
<dbReference type="Gene3D" id="3.40.710.10">
    <property type="entry name" value="DD-peptidase/beta-lactamase superfamily"/>
    <property type="match status" value="1"/>
</dbReference>
<reference evidence="7" key="1">
    <citation type="submission" date="2021-03" db="EMBL/GenBank/DDBJ databases">
        <title>Agromyces archimandritus sp. nov., isolated from the cockroach Archimandrita tessellata.</title>
        <authorList>
            <person name="Guzman J."/>
            <person name="Ortuzar M."/>
            <person name="Poehlein A."/>
            <person name="Daniel R."/>
            <person name="Trujillo M."/>
            <person name="Vilcinskas A."/>
        </authorList>
    </citation>
    <scope>NUCLEOTIDE SEQUENCE</scope>
    <source>
        <strain evidence="7">G127AT</strain>
    </source>
</reference>
<name>A0A975IQD2_9MICO</name>
<dbReference type="PANTHER" id="PTHR30627">
    <property type="entry name" value="PEPTIDOGLYCAN D,D-TRANSPEPTIDASE"/>
    <property type="match status" value="1"/>
</dbReference>
<dbReference type="InterPro" id="IPR005311">
    <property type="entry name" value="PBP_dimer"/>
</dbReference>
<feature type="region of interest" description="Disordered" evidence="4">
    <location>
        <begin position="83"/>
        <end position="102"/>
    </location>
</feature>
<keyword evidence="3" id="KW-0472">Membrane</keyword>
<evidence type="ECO:0000259" key="6">
    <source>
        <dbReference type="Pfam" id="PF03717"/>
    </source>
</evidence>
<proteinExistence type="inferred from homology"/>
<feature type="region of interest" description="Disordered" evidence="4">
    <location>
        <begin position="294"/>
        <end position="315"/>
    </location>
</feature>
<dbReference type="KEGG" id="aarc:G127AT_01205"/>
<evidence type="ECO:0000256" key="2">
    <source>
        <dbReference type="ARBA" id="ARBA00007171"/>
    </source>
</evidence>
<dbReference type="Gene3D" id="3.30.450.330">
    <property type="match status" value="1"/>
</dbReference>
<dbReference type="Pfam" id="PF00905">
    <property type="entry name" value="Transpeptidase"/>
    <property type="match status" value="1"/>
</dbReference>
<dbReference type="PANTHER" id="PTHR30627:SF1">
    <property type="entry name" value="PEPTIDOGLYCAN D,D-TRANSPEPTIDASE FTSI"/>
    <property type="match status" value="1"/>
</dbReference>
<dbReference type="Proteomes" id="UP000671914">
    <property type="component" value="Chromosome"/>
</dbReference>
<dbReference type="InterPro" id="IPR036138">
    <property type="entry name" value="PBP_dimer_sf"/>
</dbReference>
<protein>
    <submittedName>
        <fullName evidence="7">Penicillin-binding protein 2</fullName>
    </submittedName>
</protein>
<evidence type="ECO:0000256" key="4">
    <source>
        <dbReference type="SAM" id="MobiDB-lite"/>
    </source>
</evidence>